<dbReference type="AlphaFoldDB" id="A0A3N4IQK5"/>
<dbReference type="InterPro" id="IPR014824">
    <property type="entry name" value="Nfu/NifU_N"/>
</dbReference>
<dbReference type="Gene3D" id="3.30.300.130">
    <property type="entry name" value="Fe-S cluster assembly (FSCA)"/>
    <property type="match status" value="1"/>
</dbReference>
<dbReference type="STRING" id="1160509.A0A3N4IQK5"/>
<dbReference type="SUPFAM" id="SSF117916">
    <property type="entry name" value="Fe-S cluster assembly (FSCA) domain-like"/>
    <property type="match status" value="1"/>
</dbReference>
<evidence type="ECO:0000313" key="4">
    <source>
        <dbReference type="Proteomes" id="UP000275078"/>
    </source>
</evidence>
<gene>
    <name evidence="3" type="ORF">BJ508DRAFT_410604</name>
</gene>
<dbReference type="FunFam" id="3.30.300.130:FF:000001">
    <property type="entry name" value="NFU1 iron-sulfur cluster scaffold"/>
    <property type="match status" value="1"/>
</dbReference>
<dbReference type="PANTHER" id="PTHR11178">
    <property type="entry name" value="IRON-SULFUR CLUSTER SCAFFOLD PROTEIN NFU-RELATED"/>
    <property type="match status" value="1"/>
</dbReference>
<evidence type="ECO:0000259" key="2">
    <source>
        <dbReference type="SMART" id="SM00932"/>
    </source>
</evidence>
<comment type="similarity">
    <text evidence="1">Belongs to the NifU family.</text>
</comment>
<dbReference type="InterPro" id="IPR036498">
    <property type="entry name" value="Nfu/NifU_N_sf"/>
</dbReference>
<dbReference type="Gene3D" id="3.30.1370.70">
    <property type="entry name" value="Scaffold protein Nfu/NifU, N-terminal domain"/>
    <property type="match status" value="1"/>
</dbReference>
<dbReference type="SUPFAM" id="SSF110836">
    <property type="entry name" value="Hypothetical protein SAV1430"/>
    <property type="match status" value="1"/>
</dbReference>
<proteinExistence type="inferred from homology"/>
<dbReference type="EMBL" id="ML119647">
    <property type="protein sequence ID" value="RPA87018.1"/>
    <property type="molecule type" value="Genomic_DNA"/>
</dbReference>
<name>A0A3N4IQK5_ASCIM</name>
<dbReference type="GO" id="GO:0005506">
    <property type="term" value="F:iron ion binding"/>
    <property type="evidence" value="ECO:0007669"/>
    <property type="project" value="InterPro"/>
</dbReference>
<dbReference type="Pfam" id="PF01106">
    <property type="entry name" value="NifU"/>
    <property type="match status" value="1"/>
</dbReference>
<dbReference type="GO" id="GO:0016226">
    <property type="term" value="P:iron-sulfur cluster assembly"/>
    <property type="evidence" value="ECO:0007669"/>
    <property type="project" value="InterPro"/>
</dbReference>
<keyword evidence="4" id="KW-1185">Reference proteome</keyword>
<dbReference type="Pfam" id="PF08712">
    <property type="entry name" value="Nfu_N"/>
    <property type="match status" value="1"/>
</dbReference>
<sequence length="273" mass="29697">MASTIRPLVRTALRAATLTATRSAAPSATRPLSTLVSRPLPSRRTLARAASPIFKRTLFIQTESTPNADALKFIPGGAILGANQSSIEFTNGRSAHSSPLARKLFAVDGVHAVFIGPDFITVTKTSEASWAFLKPEVFSIITEILNSGTPIVDVENGLSEREDTAYDENDTETVSMIKELLDTRIRPAIQEDGGDIVYKGFEDGIVLLKLQGACKTCDSSTVTLKNGIEGMLMHYIEEVKGVKQVLDPEEEIAIAEFEKFEAQLEAQKKNRSN</sequence>
<feature type="domain" description="Scaffold protein Nfu/NifU N-terminal" evidence="2">
    <location>
        <begin position="60"/>
        <end position="148"/>
    </location>
</feature>
<dbReference type="SMART" id="SM00932">
    <property type="entry name" value="Nfu_N"/>
    <property type="match status" value="1"/>
</dbReference>
<dbReference type="FunFam" id="3.30.1370.70:FF:000001">
    <property type="entry name" value="NifU-like protein 4, mitochondrial"/>
    <property type="match status" value="1"/>
</dbReference>
<dbReference type="OrthoDB" id="565552at2759"/>
<dbReference type="InterPro" id="IPR034904">
    <property type="entry name" value="FSCA_dom_sf"/>
</dbReference>
<dbReference type="PANTHER" id="PTHR11178:SF1">
    <property type="entry name" value="NFU1 IRON-SULFUR CLUSTER SCAFFOLD HOMOLOG, MITOCHONDRIAL"/>
    <property type="match status" value="1"/>
</dbReference>
<dbReference type="InterPro" id="IPR001075">
    <property type="entry name" value="NIF_FeS_clus_asmbl_NifU_C"/>
</dbReference>
<evidence type="ECO:0000256" key="1">
    <source>
        <dbReference type="ARBA" id="ARBA00006420"/>
    </source>
</evidence>
<dbReference type="InterPro" id="IPR035433">
    <property type="entry name" value="NFU1-like"/>
</dbReference>
<dbReference type="GO" id="GO:0005739">
    <property type="term" value="C:mitochondrion"/>
    <property type="evidence" value="ECO:0007669"/>
    <property type="project" value="TreeGrafter"/>
</dbReference>
<dbReference type="PIRSF" id="PIRSF036773">
    <property type="entry name" value="HIRIP5"/>
    <property type="match status" value="1"/>
</dbReference>
<protein>
    <submittedName>
        <fullName evidence="3">HIRA-interacting protein 5</fullName>
    </submittedName>
</protein>
<accession>A0A3N4IQK5</accession>
<evidence type="ECO:0000313" key="3">
    <source>
        <dbReference type="EMBL" id="RPA87018.1"/>
    </source>
</evidence>
<dbReference type="GO" id="GO:0051536">
    <property type="term" value="F:iron-sulfur cluster binding"/>
    <property type="evidence" value="ECO:0007669"/>
    <property type="project" value="InterPro"/>
</dbReference>
<dbReference type="Proteomes" id="UP000275078">
    <property type="component" value="Unassembled WGS sequence"/>
</dbReference>
<organism evidence="3 4">
    <name type="scientific">Ascobolus immersus RN42</name>
    <dbReference type="NCBI Taxonomy" id="1160509"/>
    <lineage>
        <taxon>Eukaryota</taxon>
        <taxon>Fungi</taxon>
        <taxon>Dikarya</taxon>
        <taxon>Ascomycota</taxon>
        <taxon>Pezizomycotina</taxon>
        <taxon>Pezizomycetes</taxon>
        <taxon>Pezizales</taxon>
        <taxon>Ascobolaceae</taxon>
        <taxon>Ascobolus</taxon>
    </lineage>
</organism>
<reference evidence="3 4" key="1">
    <citation type="journal article" date="2018" name="Nat. Ecol. Evol.">
        <title>Pezizomycetes genomes reveal the molecular basis of ectomycorrhizal truffle lifestyle.</title>
        <authorList>
            <person name="Murat C."/>
            <person name="Payen T."/>
            <person name="Noel B."/>
            <person name="Kuo A."/>
            <person name="Morin E."/>
            <person name="Chen J."/>
            <person name="Kohler A."/>
            <person name="Krizsan K."/>
            <person name="Balestrini R."/>
            <person name="Da Silva C."/>
            <person name="Montanini B."/>
            <person name="Hainaut M."/>
            <person name="Levati E."/>
            <person name="Barry K.W."/>
            <person name="Belfiori B."/>
            <person name="Cichocki N."/>
            <person name="Clum A."/>
            <person name="Dockter R.B."/>
            <person name="Fauchery L."/>
            <person name="Guy J."/>
            <person name="Iotti M."/>
            <person name="Le Tacon F."/>
            <person name="Lindquist E.A."/>
            <person name="Lipzen A."/>
            <person name="Malagnac F."/>
            <person name="Mello A."/>
            <person name="Molinier V."/>
            <person name="Miyauchi S."/>
            <person name="Poulain J."/>
            <person name="Riccioni C."/>
            <person name="Rubini A."/>
            <person name="Sitrit Y."/>
            <person name="Splivallo R."/>
            <person name="Traeger S."/>
            <person name="Wang M."/>
            <person name="Zifcakova L."/>
            <person name="Wipf D."/>
            <person name="Zambonelli A."/>
            <person name="Paolocci F."/>
            <person name="Nowrousian M."/>
            <person name="Ottonello S."/>
            <person name="Baldrian P."/>
            <person name="Spatafora J.W."/>
            <person name="Henrissat B."/>
            <person name="Nagy L.G."/>
            <person name="Aury J.M."/>
            <person name="Wincker P."/>
            <person name="Grigoriev I.V."/>
            <person name="Bonfante P."/>
            <person name="Martin F.M."/>
        </authorList>
    </citation>
    <scope>NUCLEOTIDE SEQUENCE [LARGE SCALE GENOMIC DNA]</scope>
    <source>
        <strain evidence="3 4">RN42</strain>
    </source>
</reference>